<sequence>MQRVPSNGTTHNLPSPAASSSHKRTLSTLNRPSPTNGTGTGGMSPASISAIAAESPERASKRARFDASAAAATGASGNANGSGSSHSQNAGNGSGVKLEHKGRGDTTKEGGGAGVRWVLERDAVLAAALVMQHRAYSRKIGIRSKKVPLHLTQRLEHAWASYEATRRHIGAYMLACAQHAVTPSRPMPSTLPPPPVIASGPSGLTPAPLAGASPVGLGASSLLAFESDAEKLASSLASTKPPALAGLEALVFPNGTEMAIGNGTGTGTGTMPTQDNALSALGGLGGVDLSSLGMAELTAIINGENFDFAAAANPNPVTGEMATAGNGNGTGNGGPSAADIGAMLASASAAGGGGAGGQIGGVSDTQAETERLLAQLGGLPIPDTIDNPNLNASNLGNQSSVPTTMGLGQSNIGVGVGPAAGPSTATHQNSQQGSQQVSQQQPAQLSMSDQLGGELNVDDMLASLGGADGGFDFDFGGGMEGLGDLDLGNLSELAGLFEVTGDVASGEQAGRGSQSAASGEQSQPASTQTQQPSSAAQQTQPESQAQQPPQATQPLSQEASSQAAPPPAPPVIPAQASASVSGLEGIMPSLPDTTNQLANPTGQTAQTGEIDLTADFGMQNMGGYGLGGIDMDDFDFGDGAMPVVNEDDFESLFAEFD</sequence>
<feature type="compositionally biased region" description="Polar residues" evidence="1">
    <location>
        <begin position="1"/>
        <end position="37"/>
    </location>
</feature>
<name>A0A427Y221_9TREE</name>
<feature type="compositionally biased region" description="Low complexity" evidence="1">
    <location>
        <begin position="428"/>
        <end position="446"/>
    </location>
</feature>
<dbReference type="EMBL" id="RSCD01000021">
    <property type="protein sequence ID" value="RSH85184.1"/>
    <property type="molecule type" value="Genomic_DNA"/>
</dbReference>
<feature type="region of interest" description="Disordered" evidence="1">
    <location>
        <begin position="584"/>
        <end position="603"/>
    </location>
</feature>
<evidence type="ECO:0000256" key="1">
    <source>
        <dbReference type="SAM" id="MobiDB-lite"/>
    </source>
</evidence>
<feature type="compositionally biased region" description="Basic and acidic residues" evidence="1">
    <location>
        <begin position="55"/>
        <end position="65"/>
    </location>
</feature>
<feature type="region of interest" description="Disordered" evidence="1">
    <location>
        <begin position="1"/>
        <end position="112"/>
    </location>
</feature>
<feature type="compositionally biased region" description="Polar residues" evidence="1">
    <location>
        <begin position="591"/>
        <end position="603"/>
    </location>
</feature>
<dbReference type="OrthoDB" id="10531556at2759"/>
<keyword evidence="3" id="KW-1185">Reference proteome</keyword>
<accession>A0A427Y221</accession>
<feature type="region of interest" description="Disordered" evidence="1">
    <location>
        <begin position="408"/>
        <end position="446"/>
    </location>
</feature>
<evidence type="ECO:0000313" key="2">
    <source>
        <dbReference type="EMBL" id="RSH85184.1"/>
    </source>
</evidence>
<reference evidence="2 3" key="1">
    <citation type="submission" date="2018-11" db="EMBL/GenBank/DDBJ databases">
        <title>Genome sequence of Saitozyma podzolica DSM 27192.</title>
        <authorList>
            <person name="Aliyu H."/>
            <person name="Gorte O."/>
            <person name="Ochsenreither K."/>
        </authorList>
    </citation>
    <scope>NUCLEOTIDE SEQUENCE [LARGE SCALE GENOMIC DNA]</scope>
    <source>
        <strain evidence="2 3">DSM 27192</strain>
    </source>
</reference>
<organism evidence="2 3">
    <name type="scientific">Saitozyma podzolica</name>
    <dbReference type="NCBI Taxonomy" id="1890683"/>
    <lineage>
        <taxon>Eukaryota</taxon>
        <taxon>Fungi</taxon>
        <taxon>Dikarya</taxon>
        <taxon>Basidiomycota</taxon>
        <taxon>Agaricomycotina</taxon>
        <taxon>Tremellomycetes</taxon>
        <taxon>Tremellales</taxon>
        <taxon>Trimorphomycetaceae</taxon>
        <taxon>Saitozyma</taxon>
    </lineage>
</organism>
<dbReference type="AlphaFoldDB" id="A0A427Y221"/>
<feature type="compositionally biased region" description="Low complexity" evidence="1">
    <location>
        <begin position="505"/>
        <end position="563"/>
    </location>
</feature>
<evidence type="ECO:0000313" key="3">
    <source>
        <dbReference type="Proteomes" id="UP000279259"/>
    </source>
</evidence>
<dbReference type="Proteomes" id="UP000279259">
    <property type="component" value="Unassembled WGS sequence"/>
</dbReference>
<proteinExistence type="predicted"/>
<comment type="caution">
    <text evidence="2">The sequence shown here is derived from an EMBL/GenBank/DDBJ whole genome shotgun (WGS) entry which is preliminary data.</text>
</comment>
<dbReference type="STRING" id="1890683.A0A427Y221"/>
<gene>
    <name evidence="2" type="ORF">EHS25_004991</name>
</gene>
<feature type="compositionally biased region" description="Low complexity" evidence="1">
    <location>
        <begin position="44"/>
        <end position="54"/>
    </location>
</feature>
<feature type="compositionally biased region" description="Low complexity" evidence="1">
    <location>
        <begin position="67"/>
        <end position="91"/>
    </location>
</feature>
<feature type="compositionally biased region" description="Basic and acidic residues" evidence="1">
    <location>
        <begin position="97"/>
        <end position="108"/>
    </location>
</feature>
<protein>
    <submittedName>
        <fullName evidence="2">Uncharacterized protein</fullName>
    </submittedName>
</protein>
<feature type="region of interest" description="Disordered" evidence="1">
    <location>
        <begin position="505"/>
        <end position="579"/>
    </location>
</feature>